<dbReference type="EMBL" id="JAHCDA010000003">
    <property type="protein sequence ID" value="MBS7812338.1"/>
    <property type="molecule type" value="Genomic_DNA"/>
</dbReference>
<organism evidence="1 2">
    <name type="scientific">Roseococcus pinisoli</name>
    <dbReference type="NCBI Taxonomy" id="2835040"/>
    <lineage>
        <taxon>Bacteria</taxon>
        <taxon>Pseudomonadati</taxon>
        <taxon>Pseudomonadota</taxon>
        <taxon>Alphaproteobacteria</taxon>
        <taxon>Acetobacterales</taxon>
        <taxon>Roseomonadaceae</taxon>
        <taxon>Roseococcus</taxon>
    </lineage>
</organism>
<evidence type="ECO:0000313" key="2">
    <source>
        <dbReference type="Proteomes" id="UP000766336"/>
    </source>
</evidence>
<keyword evidence="2" id="KW-1185">Reference proteome</keyword>
<sequence length="125" mass="13164">MRIDLGPDIEAVRDRTLALIESYAASAASNVRPGTLAVMDAERLAEATRLLDIPEFNPPAGAYPLLELVQGPGSTRDKADRVVALSIETKTALTKIEAQRLSAKALARAATSVAALRAISLPGND</sequence>
<dbReference type="RefSeq" id="WP_213671046.1">
    <property type="nucleotide sequence ID" value="NZ_JAHCDA010000003.1"/>
</dbReference>
<name>A0ABS5QFR1_9PROT</name>
<accession>A0ABS5QFR1</accession>
<comment type="caution">
    <text evidence="1">The sequence shown here is derived from an EMBL/GenBank/DDBJ whole genome shotgun (WGS) entry which is preliminary data.</text>
</comment>
<proteinExistence type="predicted"/>
<gene>
    <name evidence="1" type="ORF">KHU32_15415</name>
</gene>
<reference evidence="1 2" key="1">
    <citation type="submission" date="2021-05" db="EMBL/GenBank/DDBJ databases">
        <title>Roseococcus sp. XZZS9, whole genome shotgun sequencing project.</title>
        <authorList>
            <person name="Zhao G."/>
            <person name="Shen L."/>
        </authorList>
    </citation>
    <scope>NUCLEOTIDE SEQUENCE [LARGE SCALE GENOMIC DNA]</scope>
    <source>
        <strain evidence="1 2">XZZS9</strain>
    </source>
</reference>
<protein>
    <submittedName>
        <fullName evidence="1">Uncharacterized protein</fullName>
    </submittedName>
</protein>
<dbReference type="Proteomes" id="UP000766336">
    <property type="component" value="Unassembled WGS sequence"/>
</dbReference>
<evidence type="ECO:0000313" key="1">
    <source>
        <dbReference type="EMBL" id="MBS7812338.1"/>
    </source>
</evidence>